<dbReference type="AlphaFoldDB" id="A0A382NCM6"/>
<reference evidence="1" key="1">
    <citation type="submission" date="2018-05" db="EMBL/GenBank/DDBJ databases">
        <authorList>
            <person name="Lanie J.A."/>
            <person name="Ng W.-L."/>
            <person name="Kazmierczak K.M."/>
            <person name="Andrzejewski T.M."/>
            <person name="Davidsen T.M."/>
            <person name="Wayne K.J."/>
            <person name="Tettelin H."/>
            <person name="Glass J.I."/>
            <person name="Rusch D."/>
            <person name="Podicherti R."/>
            <person name="Tsui H.-C.T."/>
            <person name="Winkler M.E."/>
        </authorList>
    </citation>
    <scope>NUCLEOTIDE SEQUENCE</scope>
</reference>
<proteinExistence type="predicted"/>
<protein>
    <submittedName>
        <fullName evidence="1">Uncharacterized protein</fullName>
    </submittedName>
</protein>
<organism evidence="1">
    <name type="scientific">marine metagenome</name>
    <dbReference type="NCBI Taxonomy" id="408172"/>
    <lineage>
        <taxon>unclassified sequences</taxon>
        <taxon>metagenomes</taxon>
        <taxon>ecological metagenomes</taxon>
    </lineage>
</organism>
<evidence type="ECO:0000313" key="1">
    <source>
        <dbReference type="EMBL" id="SVC58964.1"/>
    </source>
</evidence>
<gene>
    <name evidence="1" type="ORF">METZ01_LOCUS311818</name>
</gene>
<accession>A0A382NCM6</accession>
<name>A0A382NCM6_9ZZZZ</name>
<sequence length="102" mass="11727">MYNTETTMNSGQSNTKLNDMLTDFVEYVDSFYGVNDPLYPMVNKETGQPLSQIDIYAATAHYLAKCSDKNEELCSWGDGDSLDRERVRDILLEEYNYKFIGD</sequence>
<dbReference type="EMBL" id="UINC01099584">
    <property type="protein sequence ID" value="SVC58964.1"/>
    <property type="molecule type" value="Genomic_DNA"/>
</dbReference>